<reference evidence="1" key="1">
    <citation type="submission" date="2021-02" db="EMBL/GenBank/DDBJ databases">
        <authorList>
            <person name="Palmer J.M."/>
        </authorList>
    </citation>
    <scope>NUCLEOTIDE SEQUENCE</scope>
    <source>
        <strain evidence="1">SCRP734</strain>
    </source>
</reference>
<protein>
    <submittedName>
        <fullName evidence="1">Uncharacterized protein</fullName>
    </submittedName>
</protein>
<evidence type="ECO:0000313" key="2">
    <source>
        <dbReference type="Proteomes" id="UP000694044"/>
    </source>
</evidence>
<accession>A0A8T1WDS8</accession>
<evidence type="ECO:0000313" key="1">
    <source>
        <dbReference type="EMBL" id="KAG7391877.1"/>
    </source>
</evidence>
<keyword evidence="2" id="KW-1185">Reference proteome</keyword>
<gene>
    <name evidence="1" type="ORF">PHYPSEUDO_003083</name>
</gene>
<dbReference type="AlphaFoldDB" id="A0A8T1WDS8"/>
<organism evidence="1 2">
    <name type="scientific">Phytophthora pseudosyringae</name>
    <dbReference type="NCBI Taxonomy" id="221518"/>
    <lineage>
        <taxon>Eukaryota</taxon>
        <taxon>Sar</taxon>
        <taxon>Stramenopiles</taxon>
        <taxon>Oomycota</taxon>
        <taxon>Peronosporomycetes</taxon>
        <taxon>Peronosporales</taxon>
        <taxon>Peronosporaceae</taxon>
        <taxon>Phytophthora</taxon>
    </lineage>
</organism>
<dbReference type="EMBL" id="JAGDFM010000016">
    <property type="protein sequence ID" value="KAG7391877.1"/>
    <property type="molecule type" value="Genomic_DNA"/>
</dbReference>
<name>A0A8T1WDS8_9STRA</name>
<sequence>MTTALNASAAVGVVHIIPLLSRRTALARAHPYIGLRRVGWLHLSIVARWGFTGATAAAVARLHIAGTVGRPTSSAACDRVFSGGFCAERSAASSHIAITAGTYRGAAPRFRRRGPVLLRLGWIHSWLRCQRQCCRWAPARVQLRPLNRASGAASALCRGKPGPDSLQPALGTGLPHAACGFVAMVAAQVAVMPSRKRNSKPLPLSGASAKQKDTGVLNCRCRAIDTRAISEEANAAGLPPPPIRIAAGVTTPSVYPSCRVGIADAARPACTCCT</sequence>
<proteinExistence type="predicted"/>
<dbReference type="Proteomes" id="UP000694044">
    <property type="component" value="Unassembled WGS sequence"/>
</dbReference>
<comment type="caution">
    <text evidence="1">The sequence shown here is derived from an EMBL/GenBank/DDBJ whole genome shotgun (WGS) entry which is preliminary data.</text>
</comment>